<feature type="compositionally biased region" description="Basic and acidic residues" evidence="4">
    <location>
        <begin position="771"/>
        <end position="780"/>
    </location>
</feature>
<feature type="compositionally biased region" description="Basic and acidic residues" evidence="4">
    <location>
        <begin position="744"/>
        <end position="756"/>
    </location>
</feature>
<keyword evidence="1" id="KW-0805">Transcription regulation</keyword>
<accession>A0A7S4AJK2</accession>
<evidence type="ECO:0000256" key="3">
    <source>
        <dbReference type="ARBA" id="ARBA00023242"/>
    </source>
</evidence>
<protein>
    <recommendedName>
        <fullName evidence="6">Myb-like domain-containing protein</fullName>
    </recommendedName>
</protein>
<feature type="compositionally biased region" description="Basic and acidic residues" evidence="4">
    <location>
        <begin position="817"/>
        <end position="837"/>
    </location>
</feature>
<evidence type="ECO:0000313" key="5">
    <source>
        <dbReference type="EMBL" id="CAE0717940.1"/>
    </source>
</evidence>
<sequence>MVLKKSVSILSSSLSRRSGRDRGPPIEIYRYQMDGSESKSPTNRHPPVIKIEDKDAVSDDTRDARANGAVQASKDSTIPVREEFEKNNEGTVIATTSTVHCATNEVNVIDFRAIKMNTNDVKGKGNIENKCKDITDTSDAIADIAAKSYIGSKRRKRARNENATNTSATATASQQSSNESTYASTSLPMATMSHPPRIVTASISNHYIPPRLISGTGFVRHNKSTRNKNYGSNLDNQCPTTKNKVSDHMLNSVGLECGDDGVLHLEHFDDDEDEIASTHADDFDGVKPAAIKTEDEVRGNKNSHPSLDRPVNKKRKPPPWTLEQHRAFAAAMFEIGLKNCSPSVIMENMRKQPRYITRERTKSHLQKYRQTKERSRAEFLKEYDAFFNSTEKAKALLSRKNCNSSSSDEKDSSTSINTKNKDLNHKEPIPKVVLTTALEGKKPSKLLGGEASALLSYSVLNNFSTNHGPDQLQYKAAKLMEFPVMTEGEKKSSVGASLLQVKTLIDNMTDVLLKQRHGIGPLPTHKRGPGDYESDSSSCCSSEDGYSVDDEDNTETVAAVDKQLIGKPINKDQDPMATTAPVRHAGPFAVGAGGLAHPFYRGPPTGAYPPPFPAPVTAPPIAAGAAGFPPPQYPHPPPSFYGGAPTHLQAAGPPAFGGPTGFTSFPMYYPQDPRLNPFQQAPPGQVGAYPGAPPMQPNFYPGMTGYPAYYGKADEGTIISNVDGNNPNIEYSRPPQAASSGDVYPDHSRQTSDSQRHQQQRVYDQSPSHSSDGRGDRRSYDLSCDSSTDATNQRRPEKRSKRRRGRDHRNEMPSSVETRDRRRKRNDEFRDFFDRLARVPSPDKVSQRSSSSPVQRSSRGQGRSSPLHSEETTAKSMRIRSRQQHGEHEGQRYEQHFQPKSYGESPAGDPFSESDASHFASPYDANPLSQPANDRRQGKQNQQSKQSDINGQFWESSNFMGADYNHQHRQQNAGGGDLFQQPAQPDTFACESDRRYGTSFSSPEGDSTGKYFFGE</sequence>
<proteinExistence type="predicted"/>
<feature type="compositionally biased region" description="Low complexity" evidence="4">
    <location>
        <begin position="1"/>
        <end position="16"/>
    </location>
</feature>
<feature type="region of interest" description="Disordered" evidence="4">
    <location>
        <begin position="397"/>
        <end position="424"/>
    </location>
</feature>
<dbReference type="Gene3D" id="1.10.10.60">
    <property type="entry name" value="Homeodomain-like"/>
    <property type="match status" value="1"/>
</dbReference>
<feature type="compositionally biased region" description="Low complexity" evidence="4">
    <location>
        <begin position="535"/>
        <end position="545"/>
    </location>
</feature>
<evidence type="ECO:0000256" key="1">
    <source>
        <dbReference type="ARBA" id="ARBA00023015"/>
    </source>
</evidence>
<evidence type="ECO:0000256" key="2">
    <source>
        <dbReference type="ARBA" id="ARBA00023163"/>
    </source>
</evidence>
<feature type="region of interest" description="Disordered" evidence="4">
    <location>
        <begin position="520"/>
        <end position="550"/>
    </location>
</feature>
<gene>
    <name evidence="5" type="ORF">PAUS00366_LOCUS10693</name>
</gene>
<feature type="region of interest" description="Disordered" evidence="4">
    <location>
        <begin position="153"/>
        <end position="189"/>
    </location>
</feature>
<feature type="compositionally biased region" description="Low complexity" evidence="4">
    <location>
        <begin position="161"/>
        <end position="181"/>
    </location>
</feature>
<dbReference type="InterPro" id="IPR006447">
    <property type="entry name" value="Myb_dom_plants"/>
</dbReference>
<feature type="region of interest" description="Disordered" evidence="4">
    <location>
        <begin position="1"/>
        <end position="48"/>
    </location>
</feature>
<name>A0A7S4AJK2_9STRA</name>
<dbReference type="NCBIfam" id="TIGR01557">
    <property type="entry name" value="myb_SHAQKYF"/>
    <property type="match status" value="1"/>
</dbReference>
<organism evidence="5">
    <name type="scientific">Pseudo-nitzschia australis</name>
    <dbReference type="NCBI Taxonomy" id="44445"/>
    <lineage>
        <taxon>Eukaryota</taxon>
        <taxon>Sar</taxon>
        <taxon>Stramenopiles</taxon>
        <taxon>Ochrophyta</taxon>
        <taxon>Bacillariophyta</taxon>
        <taxon>Bacillariophyceae</taxon>
        <taxon>Bacillariophycidae</taxon>
        <taxon>Bacillariales</taxon>
        <taxon>Bacillariaceae</taxon>
        <taxon>Pseudo-nitzschia</taxon>
    </lineage>
</organism>
<dbReference type="InterPro" id="IPR009057">
    <property type="entry name" value="Homeodomain-like_sf"/>
</dbReference>
<evidence type="ECO:0008006" key="6">
    <source>
        <dbReference type="Google" id="ProtNLM"/>
    </source>
</evidence>
<feature type="compositionally biased region" description="Low complexity" evidence="4">
    <location>
        <begin position="847"/>
        <end position="866"/>
    </location>
</feature>
<reference evidence="5" key="1">
    <citation type="submission" date="2021-01" db="EMBL/GenBank/DDBJ databases">
        <authorList>
            <person name="Corre E."/>
            <person name="Pelletier E."/>
            <person name="Niang G."/>
            <person name="Scheremetjew M."/>
            <person name="Finn R."/>
            <person name="Kale V."/>
            <person name="Holt S."/>
            <person name="Cochrane G."/>
            <person name="Meng A."/>
            <person name="Brown T."/>
            <person name="Cohen L."/>
        </authorList>
    </citation>
    <scope>NUCLEOTIDE SEQUENCE</scope>
    <source>
        <strain evidence="5">10249 10 AB</strain>
    </source>
</reference>
<feature type="compositionally biased region" description="Basic residues" evidence="4">
    <location>
        <begin position="796"/>
        <end position="807"/>
    </location>
</feature>
<dbReference type="SUPFAM" id="SSF46689">
    <property type="entry name" value="Homeodomain-like"/>
    <property type="match status" value="1"/>
</dbReference>
<dbReference type="AlphaFoldDB" id="A0A7S4AJK2"/>
<dbReference type="EMBL" id="HBIX01014631">
    <property type="protein sequence ID" value="CAE0717940.1"/>
    <property type="molecule type" value="Transcribed_RNA"/>
</dbReference>
<keyword evidence="3" id="KW-0539">Nucleus</keyword>
<keyword evidence="2" id="KW-0804">Transcription</keyword>
<feature type="region of interest" description="Disordered" evidence="4">
    <location>
        <begin position="293"/>
        <end position="319"/>
    </location>
</feature>
<evidence type="ECO:0000256" key="4">
    <source>
        <dbReference type="SAM" id="MobiDB-lite"/>
    </source>
</evidence>
<feature type="compositionally biased region" description="Polar residues" evidence="4">
    <location>
        <begin position="784"/>
        <end position="793"/>
    </location>
</feature>
<feature type="compositionally biased region" description="Polar residues" evidence="4">
    <location>
        <begin position="939"/>
        <end position="959"/>
    </location>
</feature>
<feature type="compositionally biased region" description="Basic and acidic residues" evidence="4">
    <location>
        <begin position="884"/>
        <end position="897"/>
    </location>
</feature>
<feature type="region of interest" description="Disordered" evidence="4">
    <location>
        <begin position="721"/>
        <end position="1015"/>
    </location>
</feature>
<dbReference type="GO" id="GO:0003677">
    <property type="term" value="F:DNA binding"/>
    <property type="evidence" value="ECO:0007669"/>
    <property type="project" value="InterPro"/>
</dbReference>